<dbReference type="STRING" id="411473.RUMCAL_03227"/>
<dbReference type="CDD" id="cd08704">
    <property type="entry name" value="Met_tRNA_FMT_C"/>
    <property type="match status" value="1"/>
</dbReference>
<evidence type="ECO:0000256" key="2">
    <source>
        <dbReference type="ARBA" id="ARBA00012261"/>
    </source>
</evidence>
<proteinExistence type="inferred from homology"/>
<evidence type="ECO:0000313" key="9">
    <source>
        <dbReference type="Proteomes" id="UP000016662"/>
    </source>
</evidence>
<feature type="domain" description="Formyl transferase C-terminal" evidence="7">
    <location>
        <begin position="207"/>
        <end position="298"/>
    </location>
</feature>
<dbReference type="eggNOG" id="COG0223">
    <property type="taxonomic scope" value="Bacteria"/>
</dbReference>
<organism evidence="8 9">
    <name type="scientific">Ruminococcus callidus ATCC 27760</name>
    <dbReference type="NCBI Taxonomy" id="411473"/>
    <lineage>
        <taxon>Bacteria</taxon>
        <taxon>Bacillati</taxon>
        <taxon>Bacillota</taxon>
        <taxon>Clostridia</taxon>
        <taxon>Eubacteriales</taxon>
        <taxon>Oscillospiraceae</taxon>
        <taxon>Ruminococcus</taxon>
    </lineage>
</organism>
<dbReference type="InterPro" id="IPR002376">
    <property type="entry name" value="Formyl_transf_N"/>
</dbReference>
<dbReference type="NCBIfam" id="TIGR00460">
    <property type="entry name" value="fmt"/>
    <property type="match status" value="1"/>
</dbReference>
<dbReference type="PATRIC" id="fig|411473.3.peg.2700"/>
<feature type="domain" description="Formyl transferase N-terminal" evidence="6">
    <location>
        <begin position="1"/>
        <end position="183"/>
    </location>
</feature>
<gene>
    <name evidence="5" type="primary">fmt</name>
    <name evidence="8" type="ORF">RUMCAL_03227</name>
</gene>
<dbReference type="AlphaFoldDB" id="U2JNM1"/>
<evidence type="ECO:0000259" key="6">
    <source>
        <dbReference type="Pfam" id="PF00551"/>
    </source>
</evidence>
<reference evidence="8 9" key="1">
    <citation type="submission" date="2013-07" db="EMBL/GenBank/DDBJ databases">
        <authorList>
            <person name="Weinstock G."/>
            <person name="Sodergren E."/>
            <person name="Wylie T."/>
            <person name="Fulton L."/>
            <person name="Fulton R."/>
            <person name="Fronick C."/>
            <person name="O'Laughlin M."/>
            <person name="Godfrey J."/>
            <person name="Miner T."/>
            <person name="Herter B."/>
            <person name="Appelbaum E."/>
            <person name="Cordes M."/>
            <person name="Lek S."/>
            <person name="Wollam A."/>
            <person name="Pepin K.H."/>
            <person name="Palsikar V.B."/>
            <person name="Mitreva M."/>
            <person name="Wilson R.K."/>
        </authorList>
    </citation>
    <scope>NUCLEOTIDE SEQUENCE [LARGE SCALE GENOMIC DNA]</scope>
    <source>
        <strain evidence="8 9">ATCC 27760</strain>
    </source>
</reference>
<dbReference type="InterPro" id="IPR044135">
    <property type="entry name" value="Met-tRNA-FMT_C"/>
</dbReference>
<comment type="catalytic activity">
    <reaction evidence="5">
        <text>L-methionyl-tRNA(fMet) + (6R)-10-formyltetrahydrofolate = N-formyl-L-methionyl-tRNA(fMet) + (6S)-5,6,7,8-tetrahydrofolate + H(+)</text>
        <dbReference type="Rhea" id="RHEA:24380"/>
        <dbReference type="Rhea" id="RHEA-COMP:9952"/>
        <dbReference type="Rhea" id="RHEA-COMP:9953"/>
        <dbReference type="ChEBI" id="CHEBI:15378"/>
        <dbReference type="ChEBI" id="CHEBI:57453"/>
        <dbReference type="ChEBI" id="CHEBI:78530"/>
        <dbReference type="ChEBI" id="CHEBI:78844"/>
        <dbReference type="ChEBI" id="CHEBI:195366"/>
        <dbReference type="EC" id="2.1.2.9"/>
    </reaction>
</comment>
<sequence length="310" mass="33767">MRIVYMGTPDIAVPTLRFLAESKHEVVGVLTQPDRPKGRGHHTIPTPVKAAALEYDIPVYQPLSLRKGEDAAAALETLRQLAPDLIVVLAYGQLLPKEVLELPKYRCINLHASLLPAYRGAAPIQWVILNGETKTGVTAQQMAEGLDTGDMLVKKEIAIGAEETAEELYERLSELCVETLSETLEQLEAGTLQGTPQDDAQSSYASRITKEMSALDFTRPAAELHNLIRGITGFTMLEGKRLKVYGSRVVEGVSGEAGTIAEPEDFVVACGDGNGLRFTEIQPEGKRRMATADFLRGKKLKKGEKLGNAE</sequence>
<dbReference type="InterPro" id="IPR005793">
    <property type="entry name" value="Formyl_trans_C"/>
</dbReference>
<dbReference type="PANTHER" id="PTHR11138">
    <property type="entry name" value="METHIONYL-TRNA FORMYLTRANSFERASE"/>
    <property type="match status" value="1"/>
</dbReference>
<accession>U2JNM1</accession>
<keyword evidence="9" id="KW-1185">Reference proteome</keyword>
<evidence type="ECO:0000256" key="4">
    <source>
        <dbReference type="ARBA" id="ARBA00022917"/>
    </source>
</evidence>
<keyword evidence="4 5" id="KW-0648">Protein biosynthesis</keyword>
<evidence type="ECO:0000256" key="3">
    <source>
        <dbReference type="ARBA" id="ARBA00022679"/>
    </source>
</evidence>
<name>U2JNM1_9FIRM</name>
<comment type="function">
    <text evidence="5">Attaches a formyl group to the free amino group of methionyl-tRNA(fMet). The formyl group appears to play a dual role in the initiator identity of N-formylmethionyl-tRNA by promoting its recognition by IF2 and preventing the misappropriation of this tRNA by the elongation apparatus.</text>
</comment>
<dbReference type="HOGENOM" id="CLU_033347_1_1_9"/>
<evidence type="ECO:0000256" key="1">
    <source>
        <dbReference type="ARBA" id="ARBA00010699"/>
    </source>
</evidence>
<dbReference type="Pfam" id="PF00551">
    <property type="entry name" value="Formyl_trans_N"/>
    <property type="match status" value="1"/>
</dbReference>
<dbReference type="SUPFAM" id="SSF50486">
    <property type="entry name" value="FMT C-terminal domain-like"/>
    <property type="match status" value="1"/>
</dbReference>
<dbReference type="GO" id="GO:0005829">
    <property type="term" value="C:cytosol"/>
    <property type="evidence" value="ECO:0007669"/>
    <property type="project" value="TreeGrafter"/>
</dbReference>
<dbReference type="EMBL" id="AWVF01000428">
    <property type="protein sequence ID" value="ERJ87861.1"/>
    <property type="molecule type" value="Genomic_DNA"/>
</dbReference>
<dbReference type="PANTHER" id="PTHR11138:SF5">
    <property type="entry name" value="METHIONYL-TRNA FORMYLTRANSFERASE, MITOCHONDRIAL"/>
    <property type="match status" value="1"/>
</dbReference>
<dbReference type="GO" id="GO:0004479">
    <property type="term" value="F:methionyl-tRNA formyltransferase activity"/>
    <property type="evidence" value="ECO:0007669"/>
    <property type="project" value="UniProtKB-UniRule"/>
</dbReference>
<feature type="binding site" evidence="5">
    <location>
        <begin position="113"/>
        <end position="116"/>
    </location>
    <ligand>
        <name>(6S)-5,6,7,8-tetrahydrofolate</name>
        <dbReference type="ChEBI" id="CHEBI:57453"/>
    </ligand>
</feature>
<dbReference type="InterPro" id="IPR005794">
    <property type="entry name" value="Fmt"/>
</dbReference>
<protein>
    <recommendedName>
        <fullName evidence="2 5">Methionyl-tRNA formyltransferase</fullName>
        <ecNumber evidence="2 5">2.1.2.9</ecNumber>
    </recommendedName>
</protein>
<dbReference type="SUPFAM" id="SSF53328">
    <property type="entry name" value="Formyltransferase"/>
    <property type="match status" value="1"/>
</dbReference>
<evidence type="ECO:0000256" key="5">
    <source>
        <dbReference type="HAMAP-Rule" id="MF_00182"/>
    </source>
</evidence>
<comment type="similarity">
    <text evidence="1 5">Belongs to the Fmt family.</text>
</comment>
<dbReference type="Pfam" id="PF02911">
    <property type="entry name" value="Formyl_trans_C"/>
    <property type="match status" value="1"/>
</dbReference>
<dbReference type="HAMAP" id="MF_00182">
    <property type="entry name" value="Formyl_trans"/>
    <property type="match status" value="1"/>
</dbReference>
<dbReference type="InterPro" id="IPR036477">
    <property type="entry name" value="Formyl_transf_N_sf"/>
</dbReference>
<comment type="caution">
    <text evidence="8">The sequence shown here is derived from an EMBL/GenBank/DDBJ whole genome shotgun (WGS) entry which is preliminary data.</text>
</comment>
<dbReference type="CDD" id="cd08646">
    <property type="entry name" value="FMT_core_Met-tRNA-FMT_N"/>
    <property type="match status" value="1"/>
</dbReference>
<keyword evidence="3 5" id="KW-0808">Transferase</keyword>
<dbReference type="Gene3D" id="3.40.50.12230">
    <property type="match status" value="1"/>
</dbReference>
<dbReference type="InterPro" id="IPR011034">
    <property type="entry name" value="Formyl_transferase-like_C_sf"/>
</dbReference>
<evidence type="ECO:0000313" key="8">
    <source>
        <dbReference type="EMBL" id="ERJ87861.1"/>
    </source>
</evidence>
<dbReference type="RefSeq" id="WP_021681456.1">
    <property type="nucleotide sequence ID" value="NZ_KI260352.1"/>
</dbReference>
<dbReference type="Proteomes" id="UP000016662">
    <property type="component" value="Unassembled WGS sequence"/>
</dbReference>
<dbReference type="EC" id="2.1.2.9" evidence="2 5"/>
<dbReference type="InterPro" id="IPR041711">
    <property type="entry name" value="Met-tRNA-FMT_N"/>
</dbReference>
<dbReference type="OrthoDB" id="9802815at2"/>
<evidence type="ECO:0000259" key="7">
    <source>
        <dbReference type="Pfam" id="PF02911"/>
    </source>
</evidence>